<gene>
    <name evidence="8" type="ORF">SAMN05216223_104520</name>
</gene>
<dbReference type="EMBL" id="FNVU01000004">
    <property type="protein sequence ID" value="SEG36027.1"/>
    <property type="molecule type" value="Genomic_DNA"/>
</dbReference>
<evidence type="ECO:0000259" key="7">
    <source>
        <dbReference type="SMART" id="SM00644"/>
    </source>
</evidence>
<dbReference type="GO" id="GO:0008745">
    <property type="term" value="F:N-acetylmuramoyl-L-alanine amidase activity"/>
    <property type="evidence" value="ECO:0007669"/>
    <property type="project" value="UniProtKB-EC"/>
</dbReference>
<dbReference type="RefSeq" id="WP_235032006.1">
    <property type="nucleotide sequence ID" value="NZ_FNVU01000004.1"/>
</dbReference>
<dbReference type="GO" id="GO:0071555">
    <property type="term" value="P:cell wall organization"/>
    <property type="evidence" value="ECO:0007669"/>
    <property type="project" value="UniProtKB-KW"/>
</dbReference>
<sequence length="765" mass="78365">MSTEQHSRRRAGSIPEAVAPASQASLVSADAVPPEAAPTGPGRGPDAAPGAGTGPGRRGPGRRRRAMAAVVTAGALCLGALAATAPGAAADGRPDGHPGSRAGAAGTASTSGPLRKDFTAAAREFHVPAGLLMAVGYHESRWDTHGGLPSTTGAYSVMGLTHVADATLRRAPAVTETGQRGDAPAARDGGTAPAPNAAGTDPAAYRTLDSAAALTGASAATLRTDPRQSIRGGAALLARYQKQLTRTLPTDPGAWYGAVARFSQSANAEGAAQFADRVYATLKAGVSRVTDTGETVTLPAAPGVVPRTSAMKGLGLVSAAQEAAAAVLRTADGGPGAKGAGDTAADPATECPSGLACNFVPAAYKQNSPTDKSSYGNYDLADRPGDGSAIRYIVIHDTEGSYSGSLQEFQNSTALATPHYLVRSSDGQVTQLVPTKDVAWHAGNYYVNTHAIGIEHEGFAISGASWYDESLYESSAALVRYLAARFNVPLDRAHIIGHDDVPAPQVAQLAGMHWDPGPYWDWAHYMDLLGAPLGAGRGGTPVVGGEVTIDPPFTSVNEPAVTGCKPDPCKAQPANFVYLRTSPSATAPLLKDAVMAGQGAQSGSTQAADVTDKAVTGQTFAVAGVQGDWTAIWYGGQKAWFDNPGGRFADTGPGGTRHLVTPAGTQAVPVYGRAYPEASAYPAVIASVAKKSNQAVTPLGYTIPAGQVYAAADPVAADYFYAENIDQSAPGDQTRVVGDTLYYPIRFDHRLGYVKAADVTASAPR</sequence>
<dbReference type="SMART" id="SM00644">
    <property type="entry name" value="Ami_2"/>
    <property type="match status" value="1"/>
</dbReference>
<feature type="region of interest" description="Disordered" evidence="5">
    <location>
        <begin position="86"/>
        <end position="113"/>
    </location>
</feature>
<dbReference type="EC" id="3.5.1.28" evidence="2"/>
<dbReference type="SUPFAM" id="SSF55846">
    <property type="entry name" value="N-acetylmuramoyl-L-alanine amidase-like"/>
    <property type="match status" value="1"/>
</dbReference>
<evidence type="ECO:0000256" key="6">
    <source>
        <dbReference type="SAM" id="Phobius"/>
    </source>
</evidence>
<dbReference type="Gene3D" id="3.40.80.10">
    <property type="entry name" value="Peptidoglycan recognition protein-like"/>
    <property type="match status" value="1"/>
</dbReference>
<dbReference type="PANTHER" id="PTHR30417:SF1">
    <property type="entry name" value="N-ACETYLMURAMOYL-L-ALANINE AMIDASE AMID"/>
    <property type="match status" value="1"/>
</dbReference>
<feature type="transmembrane region" description="Helical" evidence="6">
    <location>
        <begin position="66"/>
        <end position="85"/>
    </location>
</feature>
<organism evidence="8 9">
    <name type="scientific">Actinacidiphila yanglinensis</name>
    <dbReference type="NCBI Taxonomy" id="310779"/>
    <lineage>
        <taxon>Bacteria</taxon>
        <taxon>Bacillati</taxon>
        <taxon>Actinomycetota</taxon>
        <taxon>Actinomycetes</taxon>
        <taxon>Kitasatosporales</taxon>
        <taxon>Streptomycetaceae</taxon>
        <taxon>Actinacidiphila</taxon>
    </lineage>
</organism>
<keyword evidence="6" id="KW-0472">Membrane</keyword>
<keyword evidence="6" id="KW-1133">Transmembrane helix</keyword>
<name>A0A1H5ZK46_9ACTN</name>
<dbReference type="InterPro" id="IPR036505">
    <property type="entry name" value="Amidase/PGRP_sf"/>
</dbReference>
<reference evidence="8 9" key="1">
    <citation type="submission" date="2016-10" db="EMBL/GenBank/DDBJ databases">
        <authorList>
            <person name="de Groot N.N."/>
        </authorList>
    </citation>
    <scope>NUCLEOTIDE SEQUENCE [LARGE SCALE GENOMIC DNA]</scope>
    <source>
        <strain evidence="8 9">CGMCC 4.2023</strain>
    </source>
</reference>
<dbReference type="Proteomes" id="UP000236754">
    <property type="component" value="Unassembled WGS sequence"/>
</dbReference>
<feature type="domain" description="N-acetylmuramoyl-L-alanine amidase" evidence="7">
    <location>
        <begin position="378"/>
        <end position="517"/>
    </location>
</feature>
<keyword evidence="9" id="KW-1185">Reference proteome</keyword>
<evidence type="ECO:0000256" key="3">
    <source>
        <dbReference type="ARBA" id="ARBA00022801"/>
    </source>
</evidence>
<dbReference type="GO" id="GO:0009254">
    <property type="term" value="P:peptidoglycan turnover"/>
    <property type="evidence" value="ECO:0007669"/>
    <property type="project" value="TreeGrafter"/>
</dbReference>
<proteinExistence type="predicted"/>
<dbReference type="AlphaFoldDB" id="A0A1H5ZK46"/>
<evidence type="ECO:0000256" key="2">
    <source>
        <dbReference type="ARBA" id="ARBA00011901"/>
    </source>
</evidence>
<evidence type="ECO:0000313" key="9">
    <source>
        <dbReference type="Proteomes" id="UP000236754"/>
    </source>
</evidence>
<dbReference type="PANTHER" id="PTHR30417">
    <property type="entry name" value="N-ACETYLMURAMOYL-L-ALANINE AMIDASE AMID"/>
    <property type="match status" value="1"/>
</dbReference>
<feature type="region of interest" description="Disordered" evidence="5">
    <location>
        <begin position="1"/>
        <end position="66"/>
    </location>
</feature>
<dbReference type="Pfam" id="PF01510">
    <property type="entry name" value="Amidase_2"/>
    <property type="match status" value="1"/>
</dbReference>
<comment type="catalytic activity">
    <reaction evidence="1">
        <text>Hydrolyzes the link between N-acetylmuramoyl residues and L-amino acid residues in certain cell-wall glycopeptides.</text>
        <dbReference type="EC" id="3.5.1.28"/>
    </reaction>
</comment>
<feature type="compositionally biased region" description="Low complexity" evidence="5">
    <location>
        <begin position="188"/>
        <end position="202"/>
    </location>
</feature>
<feature type="compositionally biased region" description="Low complexity" evidence="5">
    <location>
        <begin position="99"/>
        <end position="112"/>
    </location>
</feature>
<keyword evidence="3" id="KW-0378">Hydrolase</keyword>
<keyword evidence="4" id="KW-0961">Cell wall biogenesis/degradation</keyword>
<protein>
    <recommendedName>
        <fullName evidence="2">N-acetylmuramoyl-L-alanine amidase</fullName>
        <ecNumber evidence="2">3.5.1.28</ecNumber>
    </recommendedName>
</protein>
<evidence type="ECO:0000256" key="1">
    <source>
        <dbReference type="ARBA" id="ARBA00001561"/>
    </source>
</evidence>
<dbReference type="GO" id="GO:0009253">
    <property type="term" value="P:peptidoglycan catabolic process"/>
    <property type="evidence" value="ECO:0007669"/>
    <property type="project" value="InterPro"/>
</dbReference>
<dbReference type="CDD" id="cd06583">
    <property type="entry name" value="PGRP"/>
    <property type="match status" value="1"/>
</dbReference>
<dbReference type="InterPro" id="IPR023346">
    <property type="entry name" value="Lysozyme-like_dom_sf"/>
</dbReference>
<dbReference type="Gene3D" id="1.10.530.10">
    <property type="match status" value="1"/>
</dbReference>
<feature type="compositionally biased region" description="Low complexity" evidence="5">
    <location>
        <begin position="37"/>
        <end position="50"/>
    </location>
</feature>
<evidence type="ECO:0000256" key="4">
    <source>
        <dbReference type="ARBA" id="ARBA00023316"/>
    </source>
</evidence>
<dbReference type="SUPFAM" id="SSF53955">
    <property type="entry name" value="Lysozyme-like"/>
    <property type="match status" value="1"/>
</dbReference>
<evidence type="ECO:0000256" key="5">
    <source>
        <dbReference type="SAM" id="MobiDB-lite"/>
    </source>
</evidence>
<dbReference type="InterPro" id="IPR002502">
    <property type="entry name" value="Amidase_domain"/>
</dbReference>
<feature type="region of interest" description="Disordered" evidence="5">
    <location>
        <begin position="174"/>
        <end position="202"/>
    </location>
</feature>
<evidence type="ECO:0000313" key="8">
    <source>
        <dbReference type="EMBL" id="SEG36027.1"/>
    </source>
</evidence>
<keyword evidence="6" id="KW-0812">Transmembrane</keyword>
<accession>A0A1H5ZK46</accession>
<dbReference type="InterPro" id="IPR051206">
    <property type="entry name" value="NAMLAA_amidase_2"/>
</dbReference>
<dbReference type="FunFam" id="3.40.80.10:FF:000006">
    <property type="entry name" value="N-acetylmuramoyl-L-alanine amidase"/>
    <property type="match status" value="1"/>
</dbReference>